<keyword evidence="7" id="KW-1185">Reference proteome</keyword>
<comment type="caution">
    <text evidence="6">The sequence shown here is derived from an EMBL/GenBank/DDBJ whole genome shotgun (WGS) entry which is preliminary data.</text>
</comment>
<evidence type="ECO:0000313" key="6">
    <source>
        <dbReference type="EMBL" id="MBF9069365.1"/>
    </source>
</evidence>
<feature type="region of interest" description="Disordered" evidence="4">
    <location>
        <begin position="1"/>
        <end position="38"/>
    </location>
</feature>
<dbReference type="InterPro" id="IPR023187">
    <property type="entry name" value="Tscrpt_reg_MarR-type_CS"/>
</dbReference>
<dbReference type="EMBL" id="JADPRT010000005">
    <property type="protein sequence ID" value="MBF9069365.1"/>
    <property type="molecule type" value="Genomic_DNA"/>
</dbReference>
<dbReference type="SMART" id="SM00347">
    <property type="entry name" value="HTH_MARR"/>
    <property type="match status" value="1"/>
</dbReference>
<evidence type="ECO:0000256" key="4">
    <source>
        <dbReference type="SAM" id="MobiDB-lite"/>
    </source>
</evidence>
<dbReference type="PROSITE" id="PS01117">
    <property type="entry name" value="HTH_MARR_1"/>
    <property type="match status" value="1"/>
</dbReference>
<dbReference type="PROSITE" id="PS50995">
    <property type="entry name" value="HTH_MARR_2"/>
    <property type="match status" value="1"/>
</dbReference>
<keyword evidence="3" id="KW-0804">Transcription</keyword>
<feature type="domain" description="HTH marR-type" evidence="5">
    <location>
        <begin position="61"/>
        <end position="194"/>
    </location>
</feature>
<evidence type="ECO:0000259" key="5">
    <source>
        <dbReference type="PROSITE" id="PS50995"/>
    </source>
</evidence>
<name>A0A931FEL9_9ACTN</name>
<organism evidence="6 7">
    <name type="scientific">Streptacidiphilus fuscans</name>
    <dbReference type="NCBI Taxonomy" id="2789292"/>
    <lineage>
        <taxon>Bacteria</taxon>
        <taxon>Bacillati</taxon>
        <taxon>Actinomycetota</taxon>
        <taxon>Actinomycetes</taxon>
        <taxon>Kitasatosporales</taxon>
        <taxon>Streptomycetaceae</taxon>
        <taxon>Streptacidiphilus</taxon>
    </lineage>
</organism>
<dbReference type="SUPFAM" id="SSF46785">
    <property type="entry name" value="Winged helix' DNA-binding domain"/>
    <property type="match status" value="1"/>
</dbReference>
<dbReference type="PANTHER" id="PTHR42756">
    <property type="entry name" value="TRANSCRIPTIONAL REGULATOR, MARR"/>
    <property type="match status" value="1"/>
</dbReference>
<evidence type="ECO:0000256" key="3">
    <source>
        <dbReference type="ARBA" id="ARBA00023163"/>
    </source>
</evidence>
<gene>
    <name evidence="6" type="ORF">I2501_15175</name>
</gene>
<accession>A0A931FEL9</accession>
<dbReference type="InterPro" id="IPR036388">
    <property type="entry name" value="WH-like_DNA-bd_sf"/>
</dbReference>
<evidence type="ECO:0000313" key="7">
    <source>
        <dbReference type="Proteomes" id="UP000657385"/>
    </source>
</evidence>
<keyword evidence="1" id="KW-0805">Transcription regulation</keyword>
<feature type="compositionally biased region" description="Low complexity" evidence="4">
    <location>
        <begin position="9"/>
        <end position="29"/>
    </location>
</feature>
<evidence type="ECO:0000256" key="1">
    <source>
        <dbReference type="ARBA" id="ARBA00023015"/>
    </source>
</evidence>
<dbReference type="PRINTS" id="PR00598">
    <property type="entry name" value="HTHMARR"/>
</dbReference>
<dbReference type="GO" id="GO:0003700">
    <property type="term" value="F:DNA-binding transcription factor activity"/>
    <property type="evidence" value="ECO:0007669"/>
    <property type="project" value="InterPro"/>
</dbReference>
<dbReference type="AlphaFoldDB" id="A0A931FEL9"/>
<dbReference type="InterPro" id="IPR036390">
    <property type="entry name" value="WH_DNA-bd_sf"/>
</dbReference>
<dbReference type="PANTHER" id="PTHR42756:SF1">
    <property type="entry name" value="TRANSCRIPTIONAL REPRESSOR OF EMRAB OPERON"/>
    <property type="match status" value="1"/>
</dbReference>
<dbReference type="GO" id="GO:0003677">
    <property type="term" value="F:DNA binding"/>
    <property type="evidence" value="ECO:0007669"/>
    <property type="project" value="UniProtKB-KW"/>
</dbReference>
<sequence>MSEPPELPQLPELPDLAEPAEPAELAEPARPAETHRDGGEDIVTGVMRQWRAVHPDLDVEPMGLVGRINRCAALLQQASDDQLRHEELTRAEFDLLGTLRRSGRALTPGELVRETFASGAAVTKRLRRLEDRGLVERRSDGRDRRVARLTLTEAGQELTDRVLPAQLAFERSLFSGLPATERAELADGLADLLLLLEGRLARTLG</sequence>
<dbReference type="Proteomes" id="UP000657385">
    <property type="component" value="Unassembled WGS sequence"/>
</dbReference>
<evidence type="ECO:0000256" key="2">
    <source>
        <dbReference type="ARBA" id="ARBA00023125"/>
    </source>
</evidence>
<dbReference type="Pfam" id="PF12802">
    <property type="entry name" value="MarR_2"/>
    <property type="match status" value="1"/>
</dbReference>
<protein>
    <submittedName>
        <fullName evidence="6">MarR family transcriptional regulator</fullName>
    </submittedName>
</protein>
<reference evidence="6" key="1">
    <citation type="submission" date="2020-11" db="EMBL/GenBank/DDBJ databases">
        <title>Isolation and identification of active actinomycetes.</title>
        <authorList>
            <person name="Yu B."/>
        </authorList>
    </citation>
    <scope>NUCLEOTIDE SEQUENCE</scope>
    <source>
        <strain evidence="6">NEAU-YB345</strain>
    </source>
</reference>
<dbReference type="RefSeq" id="WP_196194504.1">
    <property type="nucleotide sequence ID" value="NZ_JADPRT010000005.1"/>
</dbReference>
<proteinExistence type="predicted"/>
<dbReference type="InterPro" id="IPR000835">
    <property type="entry name" value="HTH_MarR-typ"/>
</dbReference>
<keyword evidence="2" id="KW-0238">DNA-binding</keyword>
<dbReference type="Gene3D" id="1.10.10.10">
    <property type="entry name" value="Winged helix-like DNA-binding domain superfamily/Winged helix DNA-binding domain"/>
    <property type="match status" value="1"/>
</dbReference>